<evidence type="ECO:0000256" key="7">
    <source>
        <dbReference type="SAM" id="MobiDB-lite"/>
    </source>
</evidence>
<dbReference type="EMBL" id="JAGTXO010000009">
    <property type="protein sequence ID" value="KAG8466067.1"/>
    <property type="molecule type" value="Genomic_DNA"/>
</dbReference>
<dbReference type="Proteomes" id="UP000751190">
    <property type="component" value="Unassembled WGS sequence"/>
</dbReference>
<keyword evidence="3 8" id="KW-0812">Transmembrane</keyword>
<keyword evidence="6 8" id="KW-0472">Membrane</keyword>
<proteinExistence type="inferred from homology"/>
<evidence type="ECO:0000256" key="1">
    <source>
        <dbReference type="ARBA" id="ARBA00004389"/>
    </source>
</evidence>
<feature type="region of interest" description="Disordered" evidence="7">
    <location>
        <begin position="1"/>
        <end position="36"/>
    </location>
</feature>
<keyword evidence="5 8" id="KW-1133">Transmembrane helix</keyword>
<dbReference type="OrthoDB" id="16679at2759"/>
<comment type="subcellular location">
    <subcellularLocation>
        <location evidence="1">Endoplasmic reticulum membrane</location>
        <topology evidence="1">Single-pass membrane protein</topology>
    </subcellularLocation>
</comment>
<keyword evidence="4" id="KW-0256">Endoplasmic reticulum</keyword>
<evidence type="ECO:0000256" key="5">
    <source>
        <dbReference type="ARBA" id="ARBA00022989"/>
    </source>
</evidence>
<comment type="similarity">
    <text evidence="2">Belongs to the RAMP4 family.</text>
</comment>
<protein>
    <submittedName>
        <fullName evidence="9">Uncharacterized protein</fullName>
    </submittedName>
</protein>
<evidence type="ECO:0000256" key="2">
    <source>
        <dbReference type="ARBA" id="ARBA00005500"/>
    </source>
</evidence>
<evidence type="ECO:0000256" key="4">
    <source>
        <dbReference type="ARBA" id="ARBA00022824"/>
    </source>
</evidence>
<organism evidence="9 10">
    <name type="scientific">Diacronema lutheri</name>
    <name type="common">Unicellular marine alga</name>
    <name type="synonym">Monochrysis lutheri</name>
    <dbReference type="NCBI Taxonomy" id="2081491"/>
    <lineage>
        <taxon>Eukaryota</taxon>
        <taxon>Haptista</taxon>
        <taxon>Haptophyta</taxon>
        <taxon>Pavlovophyceae</taxon>
        <taxon>Pavlovales</taxon>
        <taxon>Pavlovaceae</taxon>
        <taxon>Diacronema</taxon>
    </lineage>
</organism>
<evidence type="ECO:0000256" key="8">
    <source>
        <dbReference type="SAM" id="Phobius"/>
    </source>
</evidence>
<feature type="transmembrane region" description="Helical" evidence="8">
    <location>
        <begin position="44"/>
        <end position="62"/>
    </location>
</feature>
<comment type="caution">
    <text evidence="9">The sequence shown here is derived from an EMBL/GenBank/DDBJ whole genome shotgun (WGS) entry which is preliminary data.</text>
</comment>
<dbReference type="AlphaFoldDB" id="A0A8J5XPV7"/>
<reference evidence="9" key="1">
    <citation type="submission" date="2021-05" db="EMBL/GenBank/DDBJ databases">
        <title>The genome of the haptophyte Pavlova lutheri (Diacronema luteri, Pavlovales) - a model for lipid biosynthesis in eukaryotic algae.</title>
        <authorList>
            <person name="Hulatt C.J."/>
            <person name="Posewitz M.C."/>
        </authorList>
    </citation>
    <scope>NUCLEOTIDE SEQUENCE</scope>
    <source>
        <strain evidence="9">NIVA-4/92</strain>
    </source>
</reference>
<keyword evidence="10" id="KW-1185">Reference proteome</keyword>
<evidence type="ECO:0000256" key="6">
    <source>
        <dbReference type="ARBA" id="ARBA00023136"/>
    </source>
</evidence>
<gene>
    <name evidence="9" type="ORF">KFE25_005637</name>
</gene>
<evidence type="ECO:0000256" key="3">
    <source>
        <dbReference type="ARBA" id="ARBA00022692"/>
    </source>
</evidence>
<dbReference type="InterPro" id="IPR010580">
    <property type="entry name" value="ER_stress-assoc"/>
</dbReference>
<accession>A0A8J5XPV7</accession>
<dbReference type="GO" id="GO:0005789">
    <property type="term" value="C:endoplasmic reticulum membrane"/>
    <property type="evidence" value="ECO:0007669"/>
    <property type="project" value="UniProtKB-SubCell"/>
</dbReference>
<sequence>MAGTSNKMRKLRAKSSKYNGNITKRGLASPEKPDKDEKRGYVKYLIYFITFVLISSSIVQLVNSISRSPF</sequence>
<evidence type="ECO:0000313" key="9">
    <source>
        <dbReference type="EMBL" id="KAG8466067.1"/>
    </source>
</evidence>
<evidence type="ECO:0000313" key="10">
    <source>
        <dbReference type="Proteomes" id="UP000751190"/>
    </source>
</evidence>
<dbReference type="Pfam" id="PF06624">
    <property type="entry name" value="RAMP4"/>
    <property type="match status" value="1"/>
</dbReference>
<name>A0A8J5XPV7_DIALT</name>